<proteinExistence type="predicted"/>
<reference evidence="3" key="1">
    <citation type="submission" date="2025-08" db="UniProtKB">
        <authorList>
            <consortium name="RefSeq"/>
        </authorList>
    </citation>
    <scope>IDENTIFICATION</scope>
    <source>
        <tissue evidence="3">Whole body pupa</tissue>
    </source>
</reference>
<sequence length="315" mass="36026">MYNKVVKIIIAFATFFSFSNAAQKQVTIMPEAWYASQSATARVDNYILQHQRQFEQQLKDIDRQLEDFRSSYALRLSVIEAYDQIVADKLKEMENKFYPLEMLNEVNDFCVEKYRDKIPIAHSVKSNLKESMRKASSALSAMVKNPEDTLKNMRNHFVAQFTNGIKECKRKFEKIEAKYHSCASGVIKATDTYFITNLNNFLNQMNSAACMANTKFDDAFDYYSTQIYATFTAIGEAAGFISNCMAGHDVCSPCNDENLSAVKGRCPYHMAWHLEDDDLSGETIFNPFKGINKTTPCLQINFITNDFVNNVELNK</sequence>
<dbReference type="GeneID" id="119642026"/>
<evidence type="ECO:0000256" key="1">
    <source>
        <dbReference type="SAM" id="SignalP"/>
    </source>
</evidence>
<feature type="signal peptide" evidence="1">
    <location>
        <begin position="1"/>
        <end position="21"/>
    </location>
</feature>
<organism evidence="2 3">
    <name type="scientific">Glossina fuscipes</name>
    <dbReference type="NCBI Taxonomy" id="7396"/>
    <lineage>
        <taxon>Eukaryota</taxon>
        <taxon>Metazoa</taxon>
        <taxon>Ecdysozoa</taxon>
        <taxon>Arthropoda</taxon>
        <taxon>Hexapoda</taxon>
        <taxon>Insecta</taxon>
        <taxon>Pterygota</taxon>
        <taxon>Neoptera</taxon>
        <taxon>Endopterygota</taxon>
        <taxon>Diptera</taxon>
        <taxon>Brachycera</taxon>
        <taxon>Muscomorpha</taxon>
        <taxon>Hippoboscoidea</taxon>
        <taxon>Glossinidae</taxon>
        <taxon>Glossina</taxon>
    </lineage>
</organism>
<evidence type="ECO:0000313" key="2">
    <source>
        <dbReference type="Proteomes" id="UP000092443"/>
    </source>
</evidence>
<evidence type="ECO:0000313" key="3">
    <source>
        <dbReference type="RefSeq" id="XP_037896912.1"/>
    </source>
</evidence>
<keyword evidence="2" id="KW-1185">Reference proteome</keyword>
<feature type="chain" id="PRO_5038745031" evidence="1">
    <location>
        <begin position="22"/>
        <end position="315"/>
    </location>
</feature>
<keyword evidence="1" id="KW-0732">Signal</keyword>
<dbReference type="AlphaFoldDB" id="A0A9C6DYP9"/>
<accession>A0A9C6DYP9</accession>
<gene>
    <name evidence="3" type="primary">LOC119642026</name>
</gene>
<dbReference type="Proteomes" id="UP000092443">
    <property type="component" value="Unplaced"/>
</dbReference>
<name>A0A9C6DYP9_9MUSC</name>
<protein>
    <submittedName>
        <fullName evidence="3">Uncharacterized protein LOC119642026</fullName>
    </submittedName>
</protein>
<dbReference type="KEGG" id="gfs:119642026"/>
<dbReference type="RefSeq" id="XP_037896912.1">
    <property type="nucleotide sequence ID" value="XM_038040984.1"/>
</dbReference>